<keyword evidence="2" id="KW-1185">Reference proteome</keyword>
<gene>
    <name evidence="1" type="ORF">H8792_012305</name>
</gene>
<feature type="non-terminal residue" evidence="1">
    <location>
        <position position="1"/>
    </location>
</feature>
<reference evidence="1 2" key="1">
    <citation type="submission" date="2020-11" db="EMBL/GenBank/DDBJ databases">
        <title>Sulfur oxidizing isolate from Hospital Hole Sinkhole.</title>
        <authorList>
            <person name="Scott K.M."/>
        </authorList>
    </citation>
    <scope>NUCLEOTIDE SEQUENCE [LARGE SCALE GENOMIC DNA]</scope>
    <source>
        <strain evidence="1 2">HH1</strain>
    </source>
</reference>
<comment type="caution">
    <text evidence="1">The sequence shown here is derived from an EMBL/GenBank/DDBJ whole genome shotgun (WGS) entry which is preliminary data.</text>
</comment>
<evidence type="ECO:0000313" key="1">
    <source>
        <dbReference type="EMBL" id="MBF6059123.1"/>
    </source>
</evidence>
<dbReference type="Proteomes" id="UP001193680">
    <property type="component" value="Unassembled WGS sequence"/>
</dbReference>
<proteinExistence type="predicted"/>
<protein>
    <submittedName>
        <fullName evidence="1">IS3 family transposase</fullName>
    </submittedName>
</protein>
<accession>A0ABS0C192</accession>
<organism evidence="1 2">
    <name type="scientific">Thiomicrorhabdus heinhorstiae</name>
    <dbReference type="NCBI Taxonomy" id="2748010"/>
    <lineage>
        <taxon>Bacteria</taxon>
        <taxon>Pseudomonadati</taxon>
        <taxon>Pseudomonadota</taxon>
        <taxon>Gammaproteobacteria</taxon>
        <taxon>Thiotrichales</taxon>
        <taxon>Piscirickettsiaceae</taxon>
        <taxon>Thiomicrorhabdus</taxon>
    </lineage>
</organism>
<sequence>SFEEAKRDIGNYLMNYYNWQRPHSFNDGQPPAVTEEKLKNSFGIC</sequence>
<dbReference type="EMBL" id="JACBGI020000048">
    <property type="protein sequence ID" value="MBF6059123.1"/>
    <property type="molecule type" value="Genomic_DNA"/>
</dbReference>
<name>A0ABS0C192_9GAMM</name>
<evidence type="ECO:0000313" key="2">
    <source>
        <dbReference type="Proteomes" id="UP001193680"/>
    </source>
</evidence>